<evidence type="ECO:0000256" key="2">
    <source>
        <dbReference type="ARBA" id="ARBA00001946"/>
    </source>
</evidence>
<keyword evidence="5" id="KW-0378">Hydrolase</keyword>
<dbReference type="Pfam" id="PF00293">
    <property type="entry name" value="NUDIX"/>
    <property type="match status" value="1"/>
</dbReference>
<sequence length="190" mass="21238">MTPKEPPLPHYEVISTRTAYQNRWTAVREDIIRRPDGKDGLYGVVERGEFVVVLPLGEGSAGPTVTLVRQYRYPIHERLWELPMGMWESRPDATPEEVAAGELREETGLLADRLVYAGHMFQGAGYSNQKGHVFLASGLTQGPTDRESTEDDMTCHTVLLADFEAMIARNDITCMVTLAAFTMLRARGLI</sequence>
<name>A0A1U9KPH0_9PROT</name>
<organism evidence="9 10">
    <name type="scientific">Neoasaia chiangmaiensis</name>
    <dbReference type="NCBI Taxonomy" id="320497"/>
    <lineage>
        <taxon>Bacteria</taxon>
        <taxon>Pseudomonadati</taxon>
        <taxon>Pseudomonadota</taxon>
        <taxon>Alphaproteobacteria</taxon>
        <taxon>Acetobacterales</taxon>
        <taxon>Acetobacteraceae</taxon>
        <taxon>Neoasaia</taxon>
    </lineage>
</organism>
<dbReference type="CDD" id="cd24161">
    <property type="entry name" value="NUDIX_ADPRase_Ndx2"/>
    <property type="match status" value="1"/>
</dbReference>
<dbReference type="GO" id="GO:0005829">
    <property type="term" value="C:cytosol"/>
    <property type="evidence" value="ECO:0007669"/>
    <property type="project" value="TreeGrafter"/>
</dbReference>
<dbReference type="GO" id="GO:0016787">
    <property type="term" value="F:hydrolase activity"/>
    <property type="evidence" value="ECO:0007669"/>
    <property type="project" value="UniProtKB-KW"/>
</dbReference>
<dbReference type="SUPFAM" id="SSF55811">
    <property type="entry name" value="Nudix"/>
    <property type="match status" value="1"/>
</dbReference>
<dbReference type="PANTHER" id="PTHR11839">
    <property type="entry name" value="UDP/ADP-SUGAR PYROPHOSPHATASE"/>
    <property type="match status" value="1"/>
</dbReference>
<dbReference type="OrthoDB" id="177518at2"/>
<evidence type="ECO:0000256" key="7">
    <source>
        <dbReference type="ARBA" id="ARBA00032272"/>
    </source>
</evidence>
<dbReference type="Proteomes" id="UP000188604">
    <property type="component" value="Chromosome"/>
</dbReference>
<comment type="catalytic activity">
    <reaction evidence="1">
        <text>GDP-alpha-D-mannose + H2O = alpha-D-mannose 1-phosphate + GMP + 2 H(+)</text>
        <dbReference type="Rhea" id="RHEA:27978"/>
        <dbReference type="ChEBI" id="CHEBI:15377"/>
        <dbReference type="ChEBI" id="CHEBI:15378"/>
        <dbReference type="ChEBI" id="CHEBI:57527"/>
        <dbReference type="ChEBI" id="CHEBI:58115"/>
        <dbReference type="ChEBI" id="CHEBI:58409"/>
    </reaction>
</comment>
<evidence type="ECO:0000259" key="8">
    <source>
        <dbReference type="PROSITE" id="PS51462"/>
    </source>
</evidence>
<evidence type="ECO:0000313" key="10">
    <source>
        <dbReference type="Proteomes" id="UP000188604"/>
    </source>
</evidence>
<dbReference type="PROSITE" id="PS51462">
    <property type="entry name" value="NUDIX"/>
    <property type="match status" value="1"/>
</dbReference>
<dbReference type="AlphaFoldDB" id="A0A1U9KPH0"/>
<proteinExistence type="inferred from homology"/>
<dbReference type="InterPro" id="IPR015797">
    <property type="entry name" value="NUDIX_hydrolase-like_dom_sf"/>
</dbReference>
<dbReference type="InterPro" id="IPR000086">
    <property type="entry name" value="NUDIX_hydrolase_dom"/>
</dbReference>
<dbReference type="GO" id="GO:0019693">
    <property type="term" value="P:ribose phosphate metabolic process"/>
    <property type="evidence" value="ECO:0007669"/>
    <property type="project" value="TreeGrafter"/>
</dbReference>
<protein>
    <recommendedName>
        <fullName evidence="4">GDP-mannose pyrophosphatase</fullName>
    </recommendedName>
    <alternativeName>
        <fullName evidence="6">GDP-mannose hydrolase</fullName>
    </alternativeName>
    <alternativeName>
        <fullName evidence="7">GDPMK</fullName>
    </alternativeName>
</protein>
<dbReference type="EMBL" id="CP014691">
    <property type="protein sequence ID" value="AQS87712.1"/>
    <property type="molecule type" value="Genomic_DNA"/>
</dbReference>
<evidence type="ECO:0000256" key="1">
    <source>
        <dbReference type="ARBA" id="ARBA00000847"/>
    </source>
</evidence>
<feature type="domain" description="Nudix hydrolase" evidence="8">
    <location>
        <begin position="46"/>
        <end position="180"/>
    </location>
</feature>
<keyword evidence="10" id="KW-1185">Reference proteome</keyword>
<accession>A0A1U9KPH0</accession>
<comment type="cofactor">
    <cofactor evidence="2">
        <name>Mg(2+)</name>
        <dbReference type="ChEBI" id="CHEBI:18420"/>
    </cofactor>
</comment>
<reference evidence="9 10" key="1">
    <citation type="submission" date="2016-03" db="EMBL/GenBank/DDBJ databases">
        <title>Acetic acid bacteria sequencing.</title>
        <authorList>
            <person name="Brandt J."/>
            <person name="Jakob F."/>
            <person name="Vogel R.F."/>
        </authorList>
    </citation>
    <scope>NUCLEOTIDE SEQUENCE [LARGE SCALE GENOMIC DNA]</scope>
    <source>
        <strain evidence="9 10">NBRC 101099</strain>
    </source>
</reference>
<dbReference type="PANTHER" id="PTHR11839:SF18">
    <property type="entry name" value="NUDIX HYDROLASE DOMAIN-CONTAINING PROTEIN"/>
    <property type="match status" value="1"/>
</dbReference>
<dbReference type="GO" id="GO:0006753">
    <property type="term" value="P:nucleoside phosphate metabolic process"/>
    <property type="evidence" value="ECO:0007669"/>
    <property type="project" value="TreeGrafter"/>
</dbReference>
<dbReference type="Gene3D" id="3.90.79.10">
    <property type="entry name" value="Nucleoside Triphosphate Pyrophosphohydrolase"/>
    <property type="match status" value="1"/>
</dbReference>
<evidence type="ECO:0000256" key="5">
    <source>
        <dbReference type="ARBA" id="ARBA00022801"/>
    </source>
</evidence>
<dbReference type="RefSeq" id="WP_077806703.1">
    <property type="nucleotide sequence ID" value="NZ_BJXS01000002.1"/>
</dbReference>
<gene>
    <name evidence="9" type="ORF">A0U93_06945</name>
</gene>
<evidence type="ECO:0000313" key="9">
    <source>
        <dbReference type="EMBL" id="AQS87712.1"/>
    </source>
</evidence>
<evidence type="ECO:0000256" key="4">
    <source>
        <dbReference type="ARBA" id="ARBA00016377"/>
    </source>
</evidence>
<dbReference type="STRING" id="320497.A0U93_06945"/>
<evidence type="ECO:0000256" key="6">
    <source>
        <dbReference type="ARBA" id="ARBA00032162"/>
    </source>
</evidence>
<comment type="similarity">
    <text evidence="3">Belongs to the Nudix hydrolase family. NudK subfamily.</text>
</comment>
<dbReference type="KEGG" id="nch:A0U93_06945"/>
<evidence type="ECO:0000256" key="3">
    <source>
        <dbReference type="ARBA" id="ARBA00007275"/>
    </source>
</evidence>